<dbReference type="AlphaFoldDB" id="A0A835XXA5"/>
<sequence length="349" mass="38232">MEVVFRQPAPPPGSYAILGASTEPLSCPLSALTRHFREGKLAQLAVEALQRAKSAGDAHPAKVEVELHYDHDALKLALHIYTTGSLRGAEIPKRATGILDKNWLKRGILDTYGIPLGIADLLERRPSAGYNTGGGVQRRPLLMDADLLRIYLESKAEPVVEEICSMMDLDLAATCDRTLFLVSSQAPKEPGVWGDMWSPIDSSEDEAVEYRAYGPDGPGAPSQLYVSRITGRGRPRRASRKEEAYGHCWVVNSEGTKHADLLAGRVSTGLLQAVAEGITRRHPHLQAYLYAYRVGASGEVSEFCGGKRSRQQRDAWGPQDDAQGQEADEEDEYVYEEGTVQLVCVSWSA</sequence>
<gene>
    <name evidence="2" type="ORF">HYH03_012874</name>
</gene>
<proteinExistence type="predicted"/>
<reference evidence="2" key="1">
    <citation type="journal article" date="2020" name="bioRxiv">
        <title>Comparative genomics of Chlamydomonas.</title>
        <authorList>
            <person name="Craig R.J."/>
            <person name="Hasan A.R."/>
            <person name="Ness R.W."/>
            <person name="Keightley P.D."/>
        </authorList>
    </citation>
    <scope>NUCLEOTIDE SEQUENCE</scope>
    <source>
        <strain evidence="2">CCAP 11/70</strain>
    </source>
</reference>
<accession>A0A835XXA5</accession>
<evidence type="ECO:0000313" key="2">
    <source>
        <dbReference type="EMBL" id="KAG2488555.1"/>
    </source>
</evidence>
<comment type="caution">
    <text evidence="2">The sequence shown here is derived from an EMBL/GenBank/DDBJ whole genome shotgun (WGS) entry which is preliminary data.</text>
</comment>
<name>A0A835XXA5_9CHLO</name>
<evidence type="ECO:0000313" key="3">
    <source>
        <dbReference type="Proteomes" id="UP000612055"/>
    </source>
</evidence>
<keyword evidence="3" id="KW-1185">Reference proteome</keyword>
<organism evidence="2 3">
    <name type="scientific">Edaphochlamys debaryana</name>
    <dbReference type="NCBI Taxonomy" id="47281"/>
    <lineage>
        <taxon>Eukaryota</taxon>
        <taxon>Viridiplantae</taxon>
        <taxon>Chlorophyta</taxon>
        <taxon>core chlorophytes</taxon>
        <taxon>Chlorophyceae</taxon>
        <taxon>CS clade</taxon>
        <taxon>Chlamydomonadales</taxon>
        <taxon>Chlamydomonadales incertae sedis</taxon>
        <taxon>Edaphochlamys</taxon>
    </lineage>
</organism>
<evidence type="ECO:0000256" key="1">
    <source>
        <dbReference type="SAM" id="MobiDB-lite"/>
    </source>
</evidence>
<protein>
    <submittedName>
        <fullName evidence="2">Uncharacterized protein</fullName>
    </submittedName>
</protein>
<dbReference type="Proteomes" id="UP000612055">
    <property type="component" value="Unassembled WGS sequence"/>
</dbReference>
<dbReference type="EMBL" id="JAEHOE010000082">
    <property type="protein sequence ID" value="KAG2488555.1"/>
    <property type="molecule type" value="Genomic_DNA"/>
</dbReference>
<feature type="region of interest" description="Disordered" evidence="1">
    <location>
        <begin position="308"/>
        <end position="332"/>
    </location>
</feature>